<feature type="non-terminal residue" evidence="4">
    <location>
        <position position="189"/>
    </location>
</feature>
<dbReference type="Gene3D" id="3.40.50.10810">
    <property type="entry name" value="Tandem AAA-ATPase domain"/>
    <property type="match status" value="1"/>
</dbReference>
<dbReference type="Pfam" id="PF00176">
    <property type="entry name" value="SNF2-rel_dom"/>
    <property type="match status" value="1"/>
</dbReference>
<evidence type="ECO:0000256" key="2">
    <source>
        <dbReference type="ARBA" id="ARBA00022840"/>
    </source>
</evidence>
<feature type="domain" description="SNF2 N-terminal" evidence="3">
    <location>
        <begin position="100"/>
        <end position="179"/>
    </location>
</feature>
<name>A0A1Y2I4Y9_TRAC3</name>
<evidence type="ECO:0000313" key="4">
    <source>
        <dbReference type="EMBL" id="OSC96204.1"/>
    </source>
</evidence>
<gene>
    <name evidence="4" type="ORF">PYCCODRAFT_1350773</name>
</gene>
<dbReference type="EMBL" id="KZ084226">
    <property type="protein sequence ID" value="OSC96204.1"/>
    <property type="molecule type" value="Genomic_DNA"/>
</dbReference>
<evidence type="ECO:0000259" key="3">
    <source>
        <dbReference type="Pfam" id="PF00176"/>
    </source>
</evidence>
<protein>
    <recommendedName>
        <fullName evidence="3">SNF2 N-terminal domain-containing protein</fullName>
    </recommendedName>
</protein>
<organism evidence="4 5">
    <name type="scientific">Trametes coccinea (strain BRFM310)</name>
    <name type="common">Pycnoporus coccineus</name>
    <dbReference type="NCBI Taxonomy" id="1353009"/>
    <lineage>
        <taxon>Eukaryota</taxon>
        <taxon>Fungi</taxon>
        <taxon>Dikarya</taxon>
        <taxon>Basidiomycota</taxon>
        <taxon>Agaricomycotina</taxon>
        <taxon>Agaricomycetes</taxon>
        <taxon>Polyporales</taxon>
        <taxon>Polyporaceae</taxon>
        <taxon>Trametes</taxon>
    </lineage>
</organism>
<dbReference type="InterPro" id="IPR027417">
    <property type="entry name" value="P-loop_NTPase"/>
</dbReference>
<sequence>HSANAEDRDFELVSMSEDALADWKEGVEAYKELTTEQIQQMFGLPSPFFPFFNQKQDPSGIHLPWSEEGRAALRSADATALTPFWHQWVGVLKIIDNLMARKNVLLMDQVGVGKTMQSIGAIATYEWLRVVYGQKGCYPDRFGMLGSPARALPGVDHIVICPPNLVEQWTVEIQRYLAWGHFAILPYQG</sequence>
<keyword evidence="1" id="KW-0547">Nucleotide-binding</keyword>
<dbReference type="SUPFAM" id="SSF52540">
    <property type="entry name" value="P-loop containing nucleoside triphosphate hydrolases"/>
    <property type="match status" value="1"/>
</dbReference>
<reference evidence="4 5" key="1">
    <citation type="journal article" date="2015" name="Biotechnol. Biofuels">
        <title>Enhanced degradation of softwood versus hardwood by the white-rot fungus Pycnoporus coccineus.</title>
        <authorList>
            <person name="Couturier M."/>
            <person name="Navarro D."/>
            <person name="Chevret D."/>
            <person name="Henrissat B."/>
            <person name="Piumi F."/>
            <person name="Ruiz-Duenas F.J."/>
            <person name="Martinez A.T."/>
            <person name="Grigoriev I.V."/>
            <person name="Riley R."/>
            <person name="Lipzen A."/>
            <person name="Berrin J.G."/>
            <person name="Master E.R."/>
            <person name="Rosso M.N."/>
        </authorList>
    </citation>
    <scope>NUCLEOTIDE SEQUENCE [LARGE SCALE GENOMIC DNA]</scope>
    <source>
        <strain evidence="4 5">BRFM310</strain>
    </source>
</reference>
<dbReference type="AlphaFoldDB" id="A0A1Y2I4Y9"/>
<proteinExistence type="predicted"/>
<keyword evidence="2" id="KW-0067">ATP-binding</keyword>
<dbReference type="STRING" id="1353009.A0A1Y2I4Y9"/>
<dbReference type="InterPro" id="IPR000330">
    <property type="entry name" value="SNF2_N"/>
</dbReference>
<dbReference type="Proteomes" id="UP000193067">
    <property type="component" value="Unassembled WGS sequence"/>
</dbReference>
<dbReference type="GO" id="GO:0005524">
    <property type="term" value="F:ATP binding"/>
    <property type="evidence" value="ECO:0007669"/>
    <property type="project" value="InterPro"/>
</dbReference>
<accession>A0A1Y2I4Y9</accession>
<evidence type="ECO:0000313" key="5">
    <source>
        <dbReference type="Proteomes" id="UP000193067"/>
    </source>
</evidence>
<dbReference type="OrthoDB" id="2757769at2759"/>
<dbReference type="InterPro" id="IPR038718">
    <property type="entry name" value="SNF2-like_sf"/>
</dbReference>
<evidence type="ECO:0000256" key="1">
    <source>
        <dbReference type="ARBA" id="ARBA00022741"/>
    </source>
</evidence>
<keyword evidence="5" id="KW-1185">Reference proteome</keyword>
<feature type="non-terminal residue" evidence="4">
    <location>
        <position position="1"/>
    </location>
</feature>